<dbReference type="PROSITE" id="PS51186">
    <property type="entry name" value="GNAT"/>
    <property type="match status" value="1"/>
</dbReference>
<dbReference type="SUPFAM" id="SSF55729">
    <property type="entry name" value="Acyl-CoA N-acyltransferases (Nat)"/>
    <property type="match status" value="1"/>
</dbReference>
<dbReference type="InterPro" id="IPR016181">
    <property type="entry name" value="Acyl_CoA_acyltransferase"/>
</dbReference>
<evidence type="ECO:0000313" key="2">
    <source>
        <dbReference type="EMBL" id="HIR66456.1"/>
    </source>
</evidence>
<dbReference type="Gene3D" id="3.40.630.30">
    <property type="match status" value="1"/>
</dbReference>
<comment type="caution">
    <text evidence="2">The sequence shown here is derived from an EMBL/GenBank/DDBJ whole genome shotgun (WGS) entry which is preliminary data.</text>
</comment>
<dbReference type="EMBL" id="DVHK01000003">
    <property type="protein sequence ID" value="HIR66456.1"/>
    <property type="molecule type" value="Genomic_DNA"/>
</dbReference>
<organism evidence="2 3">
    <name type="scientific">Candidatus Coproplasma avicola</name>
    <dbReference type="NCBI Taxonomy" id="2840744"/>
    <lineage>
        <taxon>Bacteria</taxon>
        <taxon>Bacillati</taxon>
        <taxon>Bacillota</taxon>
        <taxon>Clostridia</taxon>
        <taxon>Eubacteriales</taxon>
        <taxon>Candidatus Coproplasma</taxon>
    </lineage>
</organism>
<sequence>MRKFWEQDILQNIIVIEFLKRGADILAQNDGAILVRDRLSGVICFSANNESSAADALEACGDYDLLLLSQPLMLGYVRKKYNLVCEHPCFQGVYTKGNPLPLKGALKIAVADDKELEKIIATYEFADPEGLKKAQKRGMLFAAHTDGQFCGYIGEHEEGSMGMLHVFPEFRGRGYAYELESFMINKKLSEGSTPYCHIIYDNAVSLSLQKKLGLEIAAQYIFWAHKKDEQ</sequence>
<dbReference type="GO" id="GO:0016747">
    <property type="term" value="F:acyltransferase activity, transferring groups other than amino-acyl groups"/>
    <property type="evidence" value="ECO:0007669"/>
    <property type="project" value="InterPro"/>
</dbReference>
<proteinExistence type="predicted"/>
<reference evidence="2" key="1">
    <citation type="submission" date="2020-10" db="EMBL/GenBank/DDBJ databases">
        <authorList>
            <person name="Gilroy R."/>
        </authorList>
    </citation>
    <scope>NUCLEOTIDE SEQUENCE</scope>
    <source>
        <strain evidence="2">ChiW16-3235</strain>
    </source>
</reference>
<reference evidence="2" key="2">
    <citation type="journal article" date="2021" name="PeerJ">
        <title>Extensive microbial diversity within the chicken gut microbiome revealed by metagenomics and culture.</title>
        <authorList>
            <person name="Gilroy R."/>
            <person name="Ravi A."/>
            <person name="Getino M."/>
            <person name="Pursley I."/>
            <person name="Horton D.L."/>
            <person name="Alikhan N.F."/>
            <person name="Baker D."/>
            <person name="Gharbi K."/>
            <person name="Hall N."/>
            <person name="Watson M."/>
            <person name="Adriaenssens E.M."/>
            <person name="Foster-Nyarko E."/>
            <person name="Jarju S."/>
            <person name="Secka A."/>
            <person name="Antonio M."/>
            <person name="Oren A."/>
            <person name="Chaudhuri R.R."/>
            <person name="La Ragione R."/>
            <person name="Hildebrand F."/>
            <person name="Pallen M.J."/>
        </authorList>
    </citation>
    <scope>NUCLEOTIDE SEQUENCE</scope>
    <source>
        <strain evidence="2">ChiW16-3235</strain>
    </source>
</reference>
<dbReference type="InterPro" id="IPR013653">
    <property type="entry name" value="GCN5-like_dom"/>
</dbReference>
<name>A0A9D1J8M0_9FIRM</name>
<protein>
    <submittedName>
        <fullName evidence="2">GNAT family N-acetyltransferase</fullName>
    </submittedName>
</protein>
<feature type="domain" description="N-acetyltransferase" evidence="1">
    <location>
        <begin position="106"/>
        <end position="230"/>
    </location>
</feature>
<evidence type="ECO:0000313" key="3">
    <source>
        <dbReference type="Proteomes" id="UP000823913"/>
    </source>
</evidence>
<dbReference type="Proteomes" id="UP000823913">
    <property type="component" value="Unassembled WGS sequence"/>
</dbReference>
<gene>
    <name evidence="2" type="ORF">IAB94_00230</name>
</gene>
<dbReference type="CDD" id="cd04301">
    <property type="entry name" value="NAT_SF"/>
    <property type="match status" value="1"/>
</dbReference>
<dbReference type="Pfam" id="PF08445">
    <property type="entry name" value="FR47"/>
    <property type="match status" value="1"/>
</dbReference>
<evidence type="ECO:0000259" key="1">
    <source>
        <dbReference type="PROSITE" id="PS51186"/>
    </source>
</evidence>
<accession>A0A9D1J8M0</accession>
<dbReference type="AlphaFoldDB" id="A0A9D1J8M0"/>
<dbReference type="InterPro" id="IPR000182">
    <property type="entry name" value="GNAT_dom"/>
</dbReference>